<dbReference type="EMBL" id="JBBMFJ010000011">
    <property type="protein sequence ID" value="MEQ2562930.1"/>
    <property type="molecule type" value="Genomic_DNA"/>
</dbReference>
<organism evidence="2 3">
    <name type="scientific">Ventrimonas faecis</name>
    <dbReference type="NCBI Taxonomy" id="3133170"/>
    <lineage>
        <taxon>Bacteria</taxon>
        <taxon>Bacillati</taxon>
        <taxon>Bacillota</taxon>
        <taxon>Clostridia</taxon>
        <taxon>Lachnospirales</taxon>
        <taxon>Lachnospiraceae</taxon>
        <taxon>Ventrimonas</taxon>
    </lineage>
</organism>
<accession>A0ABV1HKT1</accession>
<proteinExistence type="predicted"/>
<feature type="chain" id="PRO_5045453513" evidence="1">
    <location>
        <begin position="20"/>
        <end position="357"/>
    </location>
</feature>
<evidence type="ECO:0000313" key="2">
    <source>
        <dbReference type="EMBL" id="MEQ2562930.1"/>
    </source>
</evidence>
<dbReference type="Pfam" id="PF16868">
    <property type="entry name" value="NMT1_3"/>
    <property type="match status" value="1"/>
</dbReference>
<sequence>MKKALSVMMATAMAAAALTGCGGGSSSETQAPASNGGAAETKAAAAASGEKAEDVFWTVMACPASSALYPFWVSIGEGIPSVFPQYKITVSEGQGAVAITKAVRNGDADLGNSVSATDYESYNGIGNFEGQPSKDSRILFYYEVTGEMMCVSKDSGVQKLTDLKGKKFCPGGTGTSAESIFKSICDLFDCAPEYFTASQSDSADAYANREIVGTVKLGPVVDSYVMQLDASIPIDIIDLSEDEIAKIREKYPYLIEVDIPAGTYDGVDHDVHTVGTPQGCQTTTAVSQQDGYNVCKAVFEDAKEKWQAAYPVGAENDLVELTLASSIPLHAGTVQYLTEIGVDVPEELIPEEYVPVQ</sequence>
<dbReference type="InterPro" id="IPR011852">
    <property type="entry name" value="TRAP_TAXI"/>
</dbReference>
<dbReference type="RefSeq" id="WP_349229155.1">
    <property type="nucleotide sequence ID" value="NZ_JBBMFJ010000011.1"/>
</dbReference>
<dbReference type="Gene3D" id="3.40.190.10">
    <property type="entry name" value="Periplasmic binding protein-like II"/>
    <property type="match status" value="2"/>
</dbReference>
<dbReference type="PANTHER" id="PTHR42941:SF1">
    <property type="entry name" value="SLL1037 PROTEIN"/>
    <property type="match status" value="1"/>
</dbReference>
<gene>
    <name evidence="2" type="ORF">WMO41_07100</name>
</gene>
<protein>
    <submittedName>
        <fullName evidence="2">TAXI family TRAP transporter solute-binding subunit</fullName>
    </submittedName>
</protein>
<name>A0ABV1HKT1_9FIRM</name>
<dbReference type="PANTHER" id="PTHR42941">
    <property type="entry name" value="SLL1037 PROTEIN"/>
    <property type="match status" value="1"/>
</dbReference>
<feature type="signal peptide" evidence="1">
    <location>
        <begin position="1"/>
        <end position="19"/>
    </location>
</feature>
<keyword evidence="3" id="KW-1185">Reference proteome</keyword>
<dbReference type="PROSITE" id="PS51257">
    <property type="entry name" value="PROKAR_LIPOPROTEIN"/>
    <property type="match status" value="1"/>
</dbReference>
<reference evidence="2 3" key="1">
    <citation type="submission" date="2024-03" db="EMBL/GenBank/DDBJ databases">
        <title>Human intestinal bacterial collection.</title>
        <authorList>
            <person name="Pauvert C."/>
            <person name="Hitch T.C.A."/>
            <person name="Clavel T."/>
        </authorList>
    </citation>
    <scope>NUCLEOTIDE SEQUENCE [LARGE SCALE GENOMIC DNA]</scope>
    <source>
        <strain evidence="2 3">CLA-AP-H27</strain>
    </source>
</reference>
<keyword evidence="1" id="KW-0732">Signal</keyword>
<evidence type="ECO:0000313" key="3">
    <source>
        <dbReference type="Proteomes" id="UP001437460"/>
    </source>
</evidence>
<comment type="caution">
    <text evidence="2">The sequence shown here is derived from an EMBL/GenBank/DDBJ whole genome shotgun (WGS) entry which is preliminary data.</text>
</comment>
<evidence type="ECO:0000256" key="1">
    <source>
        <dbReference type="SAM" id="SignalP"/>
    </source>
</evidence>
<dbReference type="NCBIfam" id="TIGR02122">
    <property type="entry name" value="TRAP_TAXI"/>
    <property type="match status" value="1"/>
</dbReference>
<dbReference type="SUPFAM" id="SSF53850">
    <property type="entry name" value="Periplasmic binding protein-like II"/>
    <property type="match status" value="1"/>
</dbReference>
<dbReference type="Proteomes" id="UP001437460">
    <property type="component" value="Unassembled WGS sequence"/>
</dbReference>